<dbReference type="Gene3D" id="3.60.10.10">
    <property type="entry name" value="Endonuclease/exonuclease/phosphatase"/>
    <property type="match status" value="1"/>
</dbReference>
<protein>
    <recommendedName>
        <fullName evidence="3">RNA-directed DNA polymerase, eukaryota</fullName>
    </recommendedName>
</protein>
<dbReference type="SUPFAM" id="SSF56219">
    <property type="entry name" value="DNase I-like"/>
    <property type="match status" value="1"/>
</dbReference>
<name>A0A9N7MR27_STRHE</name>
<feature type="non-terminal residue" evidence="1">
    <location>
        <position position="157"/>
    </location>
</feature>
<dbReference type="Proteomes" id="UP001153555">
    <property type="component" value="Unassembled WGS sequence"/>
</dbReference>
<dbReference type="OrthoDB" id="913635at2759"/>
<evidence type="ECO:0000313" key="2">
    <source>
        <dbReference type="Proteomes" id="UP001153555"/>
    </source>
</evidence>
<keyword evidence="2" id="KW-1185">Reference proteome</keyword>
<accession>A0A9N7MR27</accession>
<dbReference type="PANTHER" id="PTHR33710:SF71">
    <property type="entry name" value="ENDONUCLEASE_EXONUCLEASE_PHOSPHATASE DOMAIN-CONTAINING PROTEIN"/>
    <property type="match status" value="1"/>
</dbReference>
<dbReference type="EMBL" id="CACSLK010012206">
    <property type="protein sequence ID" value="CAA0813904.1"/>
    <property type="molecule type" value="Genomic_DNA"/>
</dbReference>
<gene>
    <name evidence="1" type="ORF">SHERM_14245</name>
</gene>
<dbReference type="PANTHER" id="PTHR33710">
    <property type="entry name" value="BNAC02G09200D PROTEIN"/>
    <property type="match status" value="1"/>
</dbReference>
<evidence type="ECO:0000313" key="1">
    <source>
        <dbReference type="EMBL" id="CAA0813904.1"/>
    </source>
</evidence>
<organism evidence="1 2">
    <name type="scientific">Striga hermonthica</name>
    <name type="common">Purple witchweed</name>
    <name type="synonym">Buchnera hermonthica</name>
    <dbReference type="NCBI Taxonomy" id="68872"/>
    <lineage>
        <taxon>Eukaryota</taxon>
        <taxon>Viridiplantae</taxon>
        <taxon>Streptophyta</taxon>
        <taxon>Embryophyta</taxon>
        <taxon>Tracheophyta</taxon>
        <taxon>Spermatophyta</taxon>
        <taxon>Magnoliopsida</taxon>
        <taxon>eudicotyledons</taxon>
        <taxon>Gunneridae</taxon>
        <taxon>Pentapetalae</taxon>
        <taxon>asterids</taxon>
        <taxon>lamiids</taxon>
        <taxon>Lamiales</taxon>
        <taxon>Orobanchaceae</taxon>
        <taxon>Buchnereae</taxon>
        <taxon>Striga</taxon>
    </lineage>
</organism>
<reference evidence="1" key="1">
    <citation type="submission" date="2019-12" db="EMBL/GenBank/DDBJ databases">
        <authorList>
            <person name="Scholes J."/>
        </authorList>
    </citation>
    <scope>NUCLEOTIDE SEQUENCE</scope>
</reference>
<evidence type="ECO:0008006" key="3">
    <source>
        <dbReference type="Google" id="ProtNLM"/>
    </source>
</evidence>
<proteinExistence type="predicted"/>
<dbReference type="InterPro" id="IPR036691">
    <property type="entry name" value="Endo/exonu/phosph_ase_sf"/>
</dbReference>
<dbReference type="AlphaFoldDB" id="A0A9N7MR27"/>
<comment type="caution">
    <text evidence="1">The sequence shown here is derived from an EMBL/GenBank/DDBJ whole genome shotgun (WGS) entry which is preliminary data.</text>
</comment>
<sequence length="157" mass="18226">DFFISVHFKVDNVDKGWGVFVYMSTDKAIRASQWRLLEEEKLSWGDTWFLIGDWNDLCSMAEKKGGRVRSDFSFAHFNSFIQNMEMDEVSMVGYQFTWGNNRDAEGFVEEKLDRAYGSFEWFNTFLEASVLNIARSASDHSLILLNTGCKSENQKKK</sequence>
<feature type="non-terminal residue" evidence="1">
    <location>
        <position position="1"/>
    </location>
</feature>